<feature type="domain" description="TRAM" evidence="7">
    <location>
        <begin position="281"/>
        <end position="342"/>
    </location>
</feature>
<evidence type="ECO:0000313" key="9">
    <source>
        <dbReference type="Proteomes" id="UP000068196"/>
    </source>
</evidence>
<gene>
    <name evidence="8" type="ORF">THC_0944</name>
</gene>
<dbReference type="AlphaFoldDB" id="A0A0U5AR04"/>
<dbReference type="SUPFAM" id="SSF88723">
    <property type="entry name" value="PIN domain-like"/>
    <property type="match status" value="1"/>
</dbReference>
<dbReference type="OrthoDB" id="9780734at2"/>
<evidence type="ECO:0000256" key="2">
    <source>
        <dbReference type="ARBA" id="ARBA00022679"/>
    </source>
</evidence>
<keyword evidence="6" id="KW-1133">Transmembrane helix</keyword>
<dbReference type="GO" id="GO:0004518">
    <property type="term" value="F:nuclease activity"/>
    <property type="evidence" value="ECO:0007669"/>
    <property type="project" value="UniProtKB-KW"/>
</dbReference>
<reference evidence="9" key="2">
    <citation type="journal article" date="2016" name="Int. J. Syst. Evol. Microbiol.">
        <title>Caldimicrobium thiodismutans sp. nov., a sulfur-disproportionating bacterium isolated from a hot spring.</title>
        <authorList>
            <person name="Kojima H."/>
            <person name="Umezawa K."/>
            <person name="Fukui M."/>
        </authorList>
    </citation>
    <scope>NUCLEOTIDE SEQUENCE [LARGE SCALE GENOMIC DNA]</scope>
    <source>
        <strain evidence="9">TF1</strain>
    </source>
</reference>
<keyword evidence="9" id="KW-1185">Reference proteome</keyword>
<dbReference type="GO" id="GO:0016740">
    <property type="term" value="F:transferase activity"/>
    <property type="evidence" value="ECO:0007669"/>
    <property type="project" value="UniProtKB-KW"/>
</dbReference>
<sequence>MRKYFFQSLLLGISFFLGAGIFYYFYYAERGLPWVIAGGLLGVALGIITLYLEEKIRKLPLLKIVGGSLGLILGLALAKLISSFFEIFTAGVWQVFLYAMSALGLGYLGIMLGGKKIEEIVISEFFERLGEKLASKISTPVSSISKKFARKGTPKILDTSAIIDGRILELAKTGWLEGPLLLPRIILEEIQMLADSTDPAKRAKGRRALDLLKELKETFKGELRIIDQNYKNLPTDEKLIKLCSEFSAKLVTTDYNLNKMSQLYGVEVLNINELFLALRPSVRPGDLITIQIIKEGKEREQGVGYLEDGTMVVVENAKHLIGKHLDVVVSHLLHSPTGRIVFAQLREVKTFNA</sequence>
<keyword evidence="6" id="KW-0472">Membrane</keyword>
<dbReference type="InterPro" id="IPR002792">
    <property type="entry name" value="TRAM_dom"/>
</dbReference>
<keyword evidence="3" id="KW-0540">Nuclease</keyword>
<name>A0A0U5AR04_9BACT</name>
<proteinExistence type="predicted"/>
<evidence type="ECO:0000256" key="1">
    <source>
        <dbReference type="ARBA" id="ARBA00001946"/>
    </source>
</evidence>
<protein>
    <submittedName>
        <fullName evidence="8">Twitching motility protein PilT</fullName>
    </submittedName>
</protein>
<evidence type="ECO:0000256" key="6">
    <source>
        <dbReference type="SAM" id="Phobius"/>
    </source>
</evidence>
<dbReference type="RefSeq" id="WP_068514064.1">
    <property type="nucleotide sequence ID" value="NZ_AP014945.1"/>
</dbReference>
<keyword evidence="6" id="KW-0812">Transmembrane</keyword>
<evidence type="ECO:0000256" key="5">
    <source>
        <dbReference type="ARBA" id="ARBA00022842"/>
    </source>
</evidence>
<dbReference type="EMBL" id="AP014945">
    <property type="protein sequence ID" value="BAU23329.1"/>
    <property type="molecule type" value="Genomic_DNA"/>
</dbReference>
<dbReference type="InterPro" id="IPR052041">
    <property type="entry name" value="Nucleic_acid_metab_PIN/TRAM"/>
</dbReference>
<dbReference type="STRING" id="1653476.THC_0944"/>
<dbReference type="Pfam" id="PF01850">
    <property type="entry name" value="PIN"/>
    <property type="match status" value="1"/>
</dbReference>
<organism evidence="8 9">
    <name type="scientific">Caldimicrobium thiodismutans</name>
    <dbReference type="NCBI Taxonomy" id="1653476"/>
    <lineage>
        <taxon>Bacteria</taxon>
        <taxon>Pseudomonadati</taxon>
        <taxon>Thermodesulfobacteriota</taxon>
        <taxon>Thermodesulfobacteria</taxon>
        <taxon>Thermodesulfobacteriales</taxon>
        <taxon>Thermodesulfobacteriaceae</taxon>
        <taxon>Caldimicrobium</taxon>
    </lineage>
</organism>
<dbReference type="InterPro" id="IPR002716">
    <property type="entry name" value="PIN_dom"/>
</dbReference>
<feature type="transmembrane region" description="Helical" evidence="6">
    <location>
        <begin position="64"/>
        <end position="85"/>
    </location>
</feature>
<feature type="transmembrane region" description="Helical" evidence="6">
    <location>
        <begin position="9"/>
        <end position="26"/>
    </location>
</feature>
<dbReference type="InterPro" id="IPR029060">
    <property type="entry name" value="PIN-like_dom_sf"/>
</dbReference>
<dbReference type="GO" id="GO:0016787">
    <property type="term" value="F:hydrolase activity"/>
    <property type="evidence" value="ECO:0007669"/>
    <property type="project" value="UniProtKB-KW"/>
</dbReference>
<dbReference type="PATRIC" id="fig|1653476.3.peg.981"/>
<keyword evidence="4" id="KW-0378">Hydrolase</keyword>
<dbReference type="KEGG" id="cthi:THC_0944"/>
<dbReference type="Proteomes" id="UP000068196">
    <property type="component" value="Chromosome"/>
</dbReference>
<evidence type="ECO:0000313" key="8">
    <source>
        <dbReference type="EMBL" id="BAU23329.1"/>
    </source>
</evidence>
<comment type="cofactor">
    <cofactor evidence="1">
        <name>Mg(2+)</name>
        <dbReference type="ChEBI" id="CHEBI:18420"/>
    </cofactor>
</comment>
<feature type="transmembrane region" description="Helical" evidence="6">
    <location>
        <begin position="32"/>
        <end position="52"/>
    </location>
</feature>
<dbReference type="PANTHER" id="PTHR11603">
    <property type="entry name" value="AAA FAMILY ATPASE"/>
    <property type="match status" value="1"/>
</dbReference>
<evidence type="ECO:0000259" key="7">
    <source>
        <dbReference type="PROSITE" id="PS50926"/>
    </source>
</evidence>
<dbReference type="PROSITE" id="PS50926">
    <property type="entry name" value="TRAM"/>
    <property type="match status" value="1"/>
</dbReference>
<evidence type="ECO:0000256" key="4">
    <source>
        <dbReference type="ARBA" id="ARBA00022801"/>
    </source>
</evidence>
<reference evidence="8 9" key="1">
    <citation type="journal article" date="2016" name="Int. J. Syst. Evol. Microbiol.">
        <title>Caldimicrobium thiodismutans sp. nov., a sulfur-disproportionating bacterium isolated from a hot spring, and emended description of the genus Caldimicrobium.</title>
        <authorList>
            <person name="Kojima H."/>
            <person name="Umezawa K."/>
            <person name="Fukui M."/>
        </authorList>
    </citation>
    <scope>NUCLEOTIDE SEQUENCE [LARGE SCALE GENOMIC DNA]</scope>
    <source>
        <strain evidence="8 9">TF1</strain>
    </source>
</reference>
<accession>A0A0U5AR04</accession>
<dbReference type="SMART" id="SM00670">
    <property type="entry name" value="PINc"/>
    <property type="match status" value="1"/>
</dbReference>
<dbReference type="CDD" id="cd09877">
    <property type="entry name" value="PIN_YacL-like"/>
    <property type="match status" value="1"/>
</dbReference>
<dbReference type="Gene3D" id="3.40.50.1010">
    <property type="entry name" value="5'-nuclease"/>
    <property type="match status" value="1"/>
</dbReference>
<keyword evidence="2" id="KW-0808">Transferase</keyword>
<evidence type="ECO:0000256" key="3">
    <source>
        <dbReference type="ARBA" id="ARBA00022722"/>
    </source>
</evidence>
<dbReference type="PANTHER" id="PTHR11603:SF147">
    <property type="entry name" value="MEMBRANE PROTEIN"/>
    <property type="match status" value="1"/>
</dbReference>
<feature type="transmembrane region" description="Helical" evidence="6">
    <location>
        <begin position="91"/>
        <end position="110"/>
    </location>
</feature>
<keyword evidence="5" id="KW-0460">Magnesium</keyword>